<accession>A0ABW2PXN3</accession>
<evidence type="ECO:0000313" key="2">
    <source>
        <dbReference type="Proteomes" id="UP001596505"/>
    </source>
</evidence>
<reference evidence="2" key="1">
    <citation type="journal article" date="2019" name="Int. J. Syst. Evol. Microbiol.">
        <title>The Global Catalogue of Microorganisms (GCM) 10K type strain sequencing project: providing services to taxonomists for standard genome sequencing and annotation.</title>
        <authorList>
            <consortium name="The Broad Institute Genomics Platform"/>
            <consortium name="The Broad Institute Genome Sequencing Center for Infectious Disease"/>
            <person name="Wu L."/>
            <person name="Ma J."/>
        </authorList>
    </citation>
    <scope>NUCLEOTIDE SEQUENCE [LARGE SCALE GENOMIC DNA]</scope>
    <source>
        <strain evidence="2">CGMCC 1.16305</strain>
    </source>
</reference>
<sequence>MTNTIGLVTQMQGQIYRQFGKKILMTSMPFRQLEAIFDIDYNVQRELDIGKLNEIRQYILDHPDDEGFYYSPFIFSARGAIVENDNGEWVIDPTKKIYVQDGQHRLSAHASAVNRLKSKNETLAERGKFNDLEYIQSKEQIDKLLNFPIMMQIYLNLNTEEERQLFTDINTSRKDAHQGLVMRYDQRDPYTVMTRKVAKKLENRIEIEWQLSRLTTKNTALTSLRIIKRCLLALFEGTLTVKNGEPYPRRCRIEEMPDVAETFFNTLVDVFPSKAWDRKKYTSGLTGIQVALAYTVFKYAEQNDCDYYGAIKNLMVLKKCCTWRHDDPLYSNFYDSTARKIKRHSETIAIQKLSKIFLECINK</sequence>
<dbReference type="Proteomes" id="UP001596505">
    <property type="component" value="Unassembled WGS sequence"/>
</dbReference>
<protein>
    <submittedName>
        <fullName evidence="1">DNA sulfur modification protein DndB</fullName>
    </submittedName>
</protein>
<evidence type="ECO:0000313" key="1">
    <source>
        <dbReference type="EMBL" id="MFC7393021.1"/>
    </source>
</evidence>
<dbReference type="Pfam" id="PF14072">
    <property type="entry name" value="DndB"/>
    <property type="match status" value="1"/>
</dbReference>
<organism evidence="1 2">
    <name type="scientific">Scopulibacillus cellulosilyticus</name>
    <dbReference type="NCBI Taxonomy" id="2665665"/>
    <lineage>
        <taxon>Bacteria</taxon>
        <taxon>Bacillati</taxon>
        <taxon>Bacillota</taxon>
        <taxon>Bacilli</taxon>
        <taxon>Bacillales</taxon>
        <taxon>Sporolactobacillaceae</taxon>
        <taxon>Scopulibacillus</taxon>
    </lineage>
</organism>
<keyword evidence="2" id="KW-1185">Reference proteome</keyword>
<dbReference type="RefSeq" id="WP_380965458.1">
    <property type="nucleotide sequence ID" value="NZ_JBHTCO010000007.1"/>
</dbReference>
<dbReference type="CDD" id="cd16414">
    <property type="entry name" value="dndB_like"/>
    <property type="match status" value="1"/>
</dbReference>
<proteinExistence type="predicted"/>
<dbReference type="EMBL" id="JBHTCO010000007">
    <property type="protein sequence ID" value="MFC7393021.1"/>
    <property type="molecule type" value="Genomic_DNA"/>
</dbReference>
<comment type="caution">
    <text evidence="1">The sequence shown here is derived from an EMBL/GenBank/DDBJ whole genome shotgun (WGS) entry which is preliminary data.</text>
</comment>
<dbReference type="InterPro" id="IPR017642">
    <property type="entry name" value="DNA_S_mod_DndB"/>
</dbReference>
<gene>
    <name evidence="1" type="ORF">ACFQRG_08495</name>
</gene>
<name>A0ABW2PXN3_9BACL</name>